<proteinExistence type="predicted"/>
<dbReference type="EMBL" id="JARBJD010000044">
    <property type="protein sequence ID" value="KAK2957640.1"/>
    <property type="molecule type" value="Genomic_DNA"/>
</dbReference>
<dbReference type="Gene3D" id="1.25.10.10">
    <property type="entry name" value="Leucine-rich Repeat Variant"/>
    <property type="match status" value="1"/>
</dbReference>
<protein>
    <submittedName>
        <fullName evidence="1">Uncharacterized protein</fullName>
    </submittedName>
</protein>
<dbReference type="SUPFAM" id="SSF48371">
    <property type="entry name" value="ARM repeat"/>
    <property type="match status" value="2"/>
</dbReference>
<sequence length="1846" mass="208328">MHLHRFLFPPHGIAELPPYTPRAPQTQPQCLGHPLTFTYPNEKRTADDQHLLLSVHISETSQSDSSLIESSQKQAYHCYPTQYRSLAGALLLNLLQKTPIRRYVTLQLFQTQLFTLICSSGLWLSLSDADEIDSFFHDSEHNSQHKQVTDHQRETLSLMSSFSDLSFCRELKVLSAEKGLSVTREDFHSDFIQQFSRYSVLSVPLVRYVIVLEQLLILFETAERSLGDVNHLLSYFFSSILIQCQASQKMLCVAVLHALRIFLRDENQRRSFLTSNVNGCIYTICTFAHSEEAQFQRIGVETLNIFFLGGDGIQDPDENGAGWILNIIKVDNSLIQHALLLGLINLAKIRPPDKFYLLWSDIFKTLITKEQIEKYTDADRSLVSSLVTLFARSAQTFEVVHNQLNSIISLLSVANRDLQNSVLDILISIARRGESERLSLMNLRAPEWVSAGLRSEPEELVFSSLQFYITYLSSIYSHSTVQAQARNTPYVKWNGVKFSRHCDQIAAQLYCYSFYEFVSLLQPHRSRRIVALSAACLSCFAELGYGASDLLSIQSTSEYIRSGDTYPYIRILLSVFYCDGNPTLSKNESEEFLNKTKLSAISLVSRTISLYSRIDARIAGVVTTIALEQTNILPLPLKFVSLIQIERGANLCNILDMIGRLCRTQNRFRHLCHEGGLLDTLVKIVSRPLDFVQDMKDIHLSIHSPIASSHLTGPPSSNTVVHRIKGDDYASPTSTVSYFAVPSMTWNDAPNSTFNDLFGMKADLERQEFHDPLDSPTIENEDLVDDALLFNHQALDQLGTSMMQTQILQGELDSVPRFLTDSLPTSQWILKSALNTIYCILDRTTLPYLTKNTQTEPIGTTLSRNSPWLLDCLLLNRYSIVQRTARKLLFSVISLSSIQPDPYHIIIPPSTRRMIPLPPPPLIDDGRKGLAIFHFPPTASPRFLPTLPLDRSPATLHSATKFLSVCLREHLDTLTSLASYWESLGSNPQTQLIPSAREHMNSLVDRDRCLRELLEEYLQQSTLITRDDIAYSVLKTENLIQYCCQLFMHPLSSNHLRSALVYLLAIVTDRFEALRTRILTDTLEMIGKVCNVTQLSEAGSPSHQGAFLPCTSTAALYKLYYQLVRTDDSVATPSMYEAAIQRLEKSTQSGATSSFNNFITLKSALVDTYPVQGKVGLNTLLPVFRISVLCQIIALNFSAGMGPFIRSDCSYFDIAYHSRSDQQALMMKYMGGKGFAQTLARPPPRYVYDAISFLLALHIMHNFSKRVKDDPVLSTMPFFRTWTPDPNLLKADSIPCEHPNPIDPELIKHLPSYSPHQLYPVAYSTNSLSADSMKQLSKLEYDQYLQRRSNNYRLFMNCLDKWLVKARQMKQTGNSDILIWNILYRFAFDCQTCETLRGLMDIAQPPPDLGEMINSSKCRDGVELICTIMSTAGAPLEVLIMASTLLAIVAEGKGETQLTQTSPTDSTYTTRTEILRKKVETYSIVKIINLLSSPIPELRLNASRILLALTDHKLGLMAIDDPKAVTTLVSVLDDEPGEILENLIWTIANATQSSNSMRTLFADHHVVSQLIKILKQQVSSSTDHDAITLISPIVCCISNLVEQNSENSREFFKADGIEFFLSLLTTIKSMEETVSFCLISTLVNVSQRLLEANWELGQFDMTNPQVEPTLQQMILSVFVVIQQSDHSHQCETDCVMRSSSFLRLKTHFDTIAVPNHLSLIWDYAKKFPKPPTCVIQTQRTRDSSDIVDEEETNVTEPIIHGEDENEIQKQGLFRPLVGRTRSLDSSYSVRTALLDIIEEFCFHQKFSIVLSDSLKPMSIPTPLASRAFAQEDQANIRSAEFESPFD</sequence>
<dbReference type="InterPro" id="IPR016024">
    <property type="entry name" value="ARM-type_fold"/>
</dbReference>
<name>A0ABQ9Y1N2_9EUKA</name>
<dbReference type="InterPro" id="IPR011989">
    <property type="entry name" value="ARM-like"/>
</dbReference>
<dbReference type="Proteomes" id="UP001281761">
    <property type="component" value="Unassembled WGS sequence"/>
</dbReference>
<evidence type="ECO:0000313" key="1">
    <source>
        <dbReference type="EMBL" id="KAK2957640.1"/>
    </source>
</evidence>
<evidence type="ECO:0000313" key="2">
    <source>
        <dbReference type="Proteomes" id="UP001281761"/>
    </source>
</evidence>
<accession>A0ABQ9Y1N2</accession>
<comment type="caution">
    <text evidence="1">The sequence shown here is derived from an EMBL/GenBank/DDBJ whole genome shotgun (WGS) entry which is preliminary data.</text>
</comment>
<reference evidence="1 2" key="1">
    <citation type="journal article" date="2022" name="bioRxiv">
        <title>Genomics of Preaxostyla Flagellates Illuminates Evolutionary Transitions and the Path Towards Mitochondrial Loss.</title>
        <authorList>
            <person name="Novak L.V.F."/>
            <person name="Treitli S.C."/>
            <person name="Pyrih J."/>
            <person name="Halakuc P."/>
            <person name="Pipaliya S.V."/>
            <person name="Vacek V."/>
            <person name="Brzon O."/>
            <person name="Soukal P."/>
            <person name="Eme L."/>
            <person name="Dacks J.B."/>
            <person name="Karnkowska A."/>
            <person name="Elias M."/>
            <person name="Hampl V."/>
        </authorList>
    </citation>
    <scope>NUCLEOTIDE SEQUENCE [LARGE SCALE GENOMIC DNA]</scope>
    <source>
        <strain evidence="1">NAU3</strain>
        <tissue evidence="1">Gut</tissue>
    </source>
</reference>
<organism evidence="1 2">
    <name type="scientific">Blattamonas nauphoetae</name>
    <dbReference type="NCBI Taxonomy" id="2049346"/>
    <lineage>
        <taxon>Eukaryota</taxon>
        <taxon>Metamonada</taxon>
        <taxon>Preaxostyla</taxon>
        <taxon>Oxymonadida</taxon>
        <taxon>Blattamonas</taxon>
    </lineage>
</organism>
<gene>
    <name evidence="1" type="ORF">BLNAU_7295</name>
</gene>
<keyword evidence="2" id="KW-1185">Reference proteome</keyword>